<dbReference type="OrthoDB" id="687732at2759"/>
<feature type="transmembrane region" description="Helical" evidence="1">
    <location>
        <begin position="218"/>
        <end position="241"/>
    </location>
</feature>
<protein>
    <submittedName>
        <fullName evidence="2">Uncharacterized protein</fullName>
    </submittedName>
</protein>
<feature type="transmembrane region" description="Helical" evidence="1">
    <location>
        <begin position="262"/>
        <end position="284"/>
    </location>
</feature>
<dbReference type="PANTHER" id="PTHR33133:SF3">
    <property type="entry name" value="TRANSMEMBRANE PROTEIN"/>
    <property type="match status" value="1"/>
</dbReference>
<keyword evidence="1" id="KW-0472">Membrane</keyword>
<evidence type="ECO:0000313" key="3">
    <source>
        <dbReference type="Proteomes" id="UP001151287"/>
    </source>
</evidence>
<feature type="transmembrane region" description="Helical" evidence="1">
    <location>
        <begin position="132"/>
        <end position="153"/>
    </location>
</feature>
<dbReference type="Proteomes" id="UP001151287">
    <property type="component" value="Unassembled WGS sequence"/>
</dbReference>
<feature type="transmembrane region" description="Helical" evidence="1">
    <location>
        <begin position="21"/>
        <end position="39"/>
    </location>
</feature>
<dbReference type="AlphaFoldDB" id="A0A9Q0CMS0"/>
<reference evidence="2" key="1">
    <citation type="journal article" date="2022" name="Cell">
        <title>Repeat-based holocentromeres influence genome architecture and karyotype evolution.</title>
        <authorList>
            <person name="Hofstatter P.G."/>
            <person name="Thangavel G."/>
            <person name="Lux T."/>
            <person name="Neumann P."/>
            <person name="Vondrak T."/>
            <person name="Novak P."/>
            <person name="Zhang M."/>
            <person name="Costa L."/>
            <person name="Castellani M."/>
            <person name="Scott A."/>
            <person name="Toegelov H."/>
            <person name="Fuchs J."/>
            <person name="Mata-Sucre Y."/>
            <person name="Dias Y."/>
            <person name="Vanzela A.L.L."/>
            <person name="Huettel B."/>
            <person name="Almeida C.C.S."/>
            <person name="Simkova H."/>
            <person name="Souza G."/>
            <person name="Pedrosa-Harand A."/>
            <person name="Macas J."/>
            <person name="Mayer K.F.X."/>
            <person name="Houben A."/>
            <person name="Marques A."/>
        </authorList>
    </citation>
    <scope>NUCLEOTIDE SEQUENCE</scope>
    <source>
        <strain evidence="2">RhyBre1mFocal</strain>
    </source>
</reference>
<gene>
    <name evidence="2" type="ORF">LUZ63_005287</name>
</gene>
<name>A0A9Q0CMS0_9POAL</name>
<feature type="transmembrane region" description="Helical" evidence="1">
    <location>
        <begin position="90"/>
        <end position="112"/>
    </location>
</feature>
<keyword evidence="1" id="KW-0812">Transmembrane</keyword>
<feature type="transmembrane region" description="Helical" evidence="1">
    <location>
        <begin position="165"/>
        <end position="198"/>
    </location>
</feature>
<keyword evidence="1" id="KW-1133">Transmembrane helix</keyword>
<comment type="caution">
    <text evidence="2">The sequence shown here is derived from an EMBL/GenBank/DDBJ whole genome shotgun (WGS) entry which is preliminary data.</text>
</comment>
<organism evidence="2 3">
    <name type="scientific">Rhynchospora breviuscula</name>
    <dbReference type="NCBI Taxonomy" id="2022672"/>
    <lineage>
        <taxon>Eukaryota</taxon>
        <taxon>Viridiplantae</taxon>
        <taxon>Streptophyta</taxon>
        <taxon>Embryophyta</taxon>
        <taxon>Tracheophyta</taxon>
        <taxon>Spermatophyta</taxon>
        <taxon>Magnoliopsida</taxon>
        <taxon>Liliopsida</taxon>
        <taxon>Poales</taxon>
        <taxon>Cyperaceae</taxon>
        <taxon>Cyperoideae</taxon>
        <taxon>Rhynchosporeae</taxon>
        <taxon>Rhynchospora</taxon>
    </lineage>
</organism>
<accession>A0A9Q0CMS0</accession>
<evidence type="ECO:0000313" key="2">
    <source>
        <dbReference type="EMBL" id="KAJ1696775.1"/>
    </source>
</evidence>
<dbReference type="PANTHER" id="PTHR33133">
    <property type="entry name" value="OS08G0107100 PROTEIN-RELATED"/>
    <property type="match status" value="1"/>
</dbReference>
<dbReference type="EMBL" id="JAMQYH010000002">
    <property type="protein sequence ID" value="KAJ1696775.1"/>
    <property type="molecule type" value="Genomic_DNA"/>
</dbReference>
<evidence type="ECO:0000256" key="1">
    <source>
        <dbReference type="SAM" id="Phobius"/>
    </source>
</evidence>
<proteinExistence type="predicted"/>
<sequence>MASGTKILRRSLHAFFNNYQSFASTATFMLFPFSLSLLLSQSLPFLPQQAFHLTVSSRLWSIFSSAGFPSNWPFFSLLNSKLCQSTFSFILTLPFSLSSLLLCKAFIISTITHLPSHKNLCTIYKSLLYTHFFNSFVVLFSNAAVFSLFFLFFNTFGALNLTSSHVIFALSALGVIVYSIILANTSVACNVAYVVAAVENRGGYMAIIKSLVLLRGGTATAVAVSLPASIGTAAIEALFQFRVARPFKLSGSLQSAGLCEGLLIAYLYSMVVVVDTIVTCMVYQNFKKTCDYSDYEFYGEILERKERAVEA</sequence>
<keyword evidence="3" id="KW-1185">Reference proteome</keyword>